<name>A0A0A2AKE3_PROMR</name>
<dbReference type="AlphaFoldDB" id="A0A0A2AKE3"/>
<gene>
    <name evidence="1" type="ORF">EU98_1194</name>
</gene>
<dbReference type="Proteomes" id="UP000030533">
    <property type="component" value="Unassembled WGS sequence"/>
</dbReference>
<accession>A0A0A2AKE3</accession>
<organism evidence="1 2">
    <name type="scientific">Prochlorococcus marinus str. MIT 9314</name>
    <dbReference type="NCBI Taxonomy" id="167548"/>
    <lineage>
        <taxon>Bacteria</taxon>
        <taxon>Bacillati</taxon>
        <taxon>Cyanobacteriota</taxon>
        <taxon>Cyanophyceae</taxon>
        <taxon>Synechococcales</taxon>
        <taxon>Prochlorococcaceae</taxon>
        <taxon>Prochlorococcus</taxon>
    </lineage>
</organism>
<proteinExistence type="predicted"/>
<reference evidence="2" key="1">
    <citation type="journal article" date="2014" name="Sci. Data">
        <title>Genomes of diverse isolates of the marine cyanobacterium Prochlorococcus.</title>
        <authorList>
            <person name="Biller S."/>
            <person name="Berube P."/>
            <person name="Thompson J."/>
            <person name="Kelly L."/>
            <person name="Roggensack S."/>
            <person name="Awad L."/>
            <person name="Roache-Johnson K."/>
            <person name="Ding H."/>
            <person name="Giovannoni S.J."/>
            <person name="Moore L.R."/>
            <person name="Chisholm S.W."/>
        </authorList>
    </citation>
    <scope>NUCLEOTIDE SEQUENCE [LARGE SCALE GENOMIC DNA]</scope>
    <source>
        <strain evidence="2">MIT 9314</strain>
    </source>
</reference>
<evidence type="ECO:0000313" key="1">
    <source>
        <dbReference type="EMBL" id="KGG00985.1"/>
    </source>
</evidence>
<protein>
    <submittedName>
        <fullName evidence="1">Uncharacterized protein</fullName>
    </submittedName>
</protein>
<sequence length="50" mass="5986">MHILLIPVGFILWYLAYEAKPIINEEVTLNWEEKNTIKRNKLLNIINESF</sequence>
<comment type="caution">
    <text evidence="1">The sequence shown here is derived from an EMBL/GenBank/DDBJ whole genome shotgun (WGS) entry which is preliminary data.</text>
</comment>
<evidence type="ECO:0000313" key="2">
    <source>
        <dbReference type="Proteomes" id="UP000030533"/>
    </source>
</evidence>
<dbReference type="EMBL" id="JNAO01000011">
    <property type="protein sequence ID" value="KGG00985.1"/>
    <property type="molecule type" value="Genomic_DNA"/>
</dbReference>
<dbReference type="RefSeq" id="WP_193743018.1">
    <property type="nucleotide sequence ID" value="NZ_JNAO01000011.1"/>
</dbReference>